<dbReference type="Gene3D" id="1.20.1250.20">
    <property type="entry name" value="MFS general substrate transporter like domains"/>
    <property type="match status" value="1"/>
</dbReference>
<evidence type="ECO:0000313" key="9">
    <source>
        <dbReference type="Proteomes" id="UP000182987"/>
    </source>
</evidence>
<comment type="similarity">
    <text evidence="2">Belongs to the major facilitator superfamily. EmrB family.</text>
</comment>
<dbReference type="STRING" id="1440763.BJI69_07135"/>
<dbReference type="NCBIfam" id="TIGR00711">
    <property type="entry name" value="efflux_EmrB"/>
    <property type="match status" value="1"/>
</dbReference>
<evidence type="ECO:0000256" key="2">
    <source>
        <dbReference type="ARBA" id="ARBA00008537"/>
    </source>
</evidence>
<evidence type="ECO:0000256" key="3">
    <source>
        <dbReference type="ARBA" id="ARBA00022448"/>
    </source>
</evidence>
<sequence length="498" mass="53624">MNTGVAPHSTPGAHRVLIGAGLMATYMSAVNISIPNAALLHIQGGLSMSDDEVGWIFSSYIAASAIVMPTTHWLAGRFGRKVMFQTSMALFALALVVVTLATTPLQFVAARLFQGAASAMLAPLSMAILLDELPPLRHGRIGIVWAVTALLGILSGPAIGGYLSEFHGWHTIFYVSLPAAVMVFVAMGLFLREKKAASSARFDVFGFVTFSVGIAALQMFLDRGERLEWFCSPEIWAEAIASVVGFYLYVVHVMTREEHFLNRAMFKDRNFTVSAAMYFVFGFVLLPTLALTSPMLEELMGYPADTAGYLAIPRGAALIGALILTWRLPKAIGNRWVIVAGMALVVYGNWHMLGYSPLMDRWPVIIAGALQGGGLGILMPALTRAAFSTLSPALRSQGTAFFNLARLYGSTIGIAIVQVYFYNNTQAVHLALAKHVRPYGPVAHATGALAGAHLAQINELVTGQAAMVAVIGQFKLLMIAMLIVSPLVLFLRPPRPVN</sequence>
<dbReference type="InterPro" id="IPR020846">
    <property type="entry name" value="MFS_dom"/>
</dbReference>
<dbReference type="EMBL" id="CP017480">
    <property type="protein sequence ID" value="APG03703.1"/>
    <property type="molecule type" value="Genomic_DNA"/>
</dbReference>
<dbReference type="AlphaFoldDB" id="A0A0G9HLV1"/>
<dbReference type="InterPro" id="IPR036259">
    <property type="entry name" value="MFS_trans_sf"/>
</dbReference>
<evidence type="ECO:0000256" key="5">
    <source>
        <dbReference type="ARBA" id="ARBA00022692"/>
    </source>
</evidence>
<evidence type="ECO:0000256" key="1">
    <source>
        <dbReference type="ARBA" id="ARBA00004651"/>
    </source>
</evidence>
<dbReference type="PANTHER" id="PTHR42718">
    <property type="entry name" value="MAJOR FACILITATOR SUPERFAMILY MULTIDRUG TRANSPORTER MFSC"/>
    <property type="match status" value="1"/>
</dbReference>
<dbReference type="Gene3D" id="1.20.1720.10">
    <property type="entry name" value="Multidrug resistance protein D"/>
    <property type="match status" value="1"/>
</dbReference>
<keyword evidence="3" id="KW-0813">Transport</keyword>
<reference evidence="9" key="1">
    <citation type="submission" date="2016-09" db="EMBL/GenBank/DDBJ databases">
        <authorList>
            <person name="Lysoe E."/>
        </authorList>
    </citation>
    <scope>NUCLEOTIDE SEQUENCE [LARGE SCALE GENOMIC DNA]</scope>
    <source>
        <strain evidence="9">LJ96T</strain>
    </source>
</reference>
<dbReference type="KEGG" id="lrz:BJI69_07135"/>
<name>A0A0G9HLV1_9GAMM</name>
<dbReference type="RefSeq" id="WP_046965923.1">
    <property type="nucleotide sequence ID" value="NZ_CP017480.1"/>
</dbReference>
<proteinExistence type="inferred from homology"/>
<keyword evidence="5" id="KW-0812">Transmembrane</keyword>
<comment type="subcellular location">
    <subcellularLocation>
        <location evidence="1">Cell membrane</location>
        <topology evidence="1">Multi-pass membrane protein</topology>
    </subcellularLocation>
</comment>
<dbReference type="InterPro" id="IPR004638">
    <property type="entry name" value="EmrB-like"/>
</dbReference>
<evidence type="ECO:0000256" key="7">
    <source>
        <dbReference type="ARBA" id="ARBA00023136"/>
    </source>
</evidence>
<dbReference type="PANTHER" id="PTHR42718:SF9">
    <property type="entry name" value="MAJOR FACILITATOR SUPERFAMILY MULTIDRUG TRANSPORTER MFSC"/>
    <property type="match status" value="1"/>
</dbReference>
<keyword evidence="6" id="KW-1133">Transmembrane helix</keyword>
<dbReference type="Pfam" id="PF07690">
    <property type="entry name" value="MFS_1"/>
    <property type="match status" value="1"/>
</dbReference>
<keyword evidence="9" id="KW-1185">Reference proteome</keyword>
<dbReference type="InterPro" id="IPR011701">
    <property type="entry name" value="MFS"/>
</dbReference>
<dbReference type="GO" id="GO:0005886">
    <property type="term" value="C:plasma membrane"/>
    <property type="evidence" value="ECO:0007669"/>
    <property type="project" value="UniProtKB-SubCell"/>
</dbReference>
<keyword evidence="7" id="KW-0472">Membrane</keyword>
<evidence type="ECO:0000256" key="6">
    <source>
        <dbReference type="ARBA" id="ARBA00022989"/>
    </source>
</evidence>
<accession>A0A0G9HLV1</accession>
<protein>
    <submittedName>
        <fullName evidence="8">MFS transporter</fullName>
    </submittedName>
</protein>
<organism evidence="8 9">
    <name type="scientific">Luteibacter rhizovicinus DSM 16549</name>
    <dbReference type="NCBI Taxonomy" id="1440763"/>
    <lineage>
        <taxon>Bacteria</taxon>
        <taxon>Pseudomonadati</taxon>
        <taxon>Pseudomonadota</taxon>
        <taxon>Gammaproteobacteria</taxon>
        <taxon>Lysobacterales</taxon>
        <taxon>Rhodanobacteraceae</taxon>
        <taxon>Luteibacter</taxon>
    </lineage>
</organism>
<dbReference type="GO" id="GO:0022857">
    <property type="term" value="F:transmembrane transporter activity"/>
    <property type="evidence" value="ECO:0007669"/>
    <property type="project" value="InterPro"/>
</dbReference>
<dbReference type="PROSITE" id="PS50850">
    <property type="entry name" value="MFS"/>
    <property type="match status" value="1"/>
</dbReference>
<keyword evidence="4" id="KW-1003">Cell membrane</keyword>
<evidence type="ECO:0000313" key="8">
    <source>
        <dbReference type="EMBL" id="APG03703.1"/>
    </source>
</evidence>
<dbReference type="Proteomes" id="UP000182987">
    <property type="component" value="Chromosome"/>
</dbReference>
<dbReference type="PATRIC" id="fig|1440763.5.peg.1877"/>
<gene>
    <name evidence="8" type="ORF">BJI69_07135</name>
</gene>
<evidence type="ECO:0000256" key="4">
    <source>
        <dbReference type="ARBA" id="ARBA00022475"/>
    </source>
</evidence>
<dbReference type="SUPFAM" id="SSF103473">
    <property type="entry name" value="MFS general substrate transporter"/>
    <property type="match status" value="1"/>
</dbReference>